<dbReference type="EMBL" id="BAAAPK010000001">
    <property type="protein sequence ID" value="GAA1662156.1"/>
    <property type="molecule type" value="Genomic_DNA"/>
</dbReference>
<comment type="caution">
    <text evidence="1">The sequence shown here is derived from an EMBL/GenBank/DDBJ whole genome shotgun (WGS) entry which is preliminary data.</text>
</comment>
<dbReference type="SUPFAM" id="SSF55961">
    <property type="entry name" value="Bet v1-like"/>
    <property type="match status" value="1"/>
</dbReference>
<dbReference type="Proteomes" id="UP001500596">
    <property type="component" value="Unassembled WGS sequence"/>
</dbReference>
<sequence length="143" mass="15766">MITVVETVQIAHPAEGVFAFIAEPTNRPRWDETVVSEELTSDPPLRAGSTLRSQLRAMGREVEFHWRVTAYEPPRLMSFVSTEGPLETSLVLQLAASEQTTLLTATIEATPSGMMRLFEPVIGEGVRNNLATGLERMKALLEA</sequence>
<reference evidence="1 2" key="1">
    <citation type="journal article" date="2019" name="Int. J. Syst. Evol. Microbiol.">
        <title>The Global Catalogue of Microorganisms (GCM) 10K type strain sequencing project: providing services to taxonomists for standard genome sequencing and annotation.</title>
        <authorList>
            <consortium name="The Broad Institute Genomics Platform"/>
            <consortium name="The Broad Institute Genome Sequencing Center for Infectious Disease"/>
            <person name="Wu L."/>
            <person name="Ma J."/>
        </authorList>
    </citation>
    <scope>NUCLEOTIDE SEQUENCE [LARGE SCALE GENOMIC DNA]</scope>
    <source>
        <strain evidence="1 2">JCM 15575</strain>
    </source>
</reference>
<gene>
    <name evidence="1" type="ORF">GCM10009807_02590</name>
</gene>
<dbReference type="RefSeq" id="WP_344050800.1">
    <property type="nucleotide sequence ID" value="NZ_BAAAPK010000001.1"/>
</dbReference>
<dbReference type="Pfam" id="PF10604">
    <property type="entry name" value="Polyketide_cyc2"/>
    <property type="match status" value="1"/>
</dbReference>
<proteinExistence type="predicted"/>
<evidence type="ECO:0000313" key="1">
    <source>
        <dbReference type="EMBL" id="GAA1662156.1"/>
    </source>
</evidence>
<name>A0ABN2FYK1_9MICO</name>
<evidence type="ECO:0000313" key="2">
    <source>
        <dbReference type="Proteomes" id="UP001500596"/>
    </source>
</evidence>
<keyword evidence="2" id="KW-1185">Reference proteome</keyword>
<protein>
    <recommendedName>
        <fullName evidence="3">Polyketide cyclase</fullName>
    </recommendedName>
</protein>
<organism evidence="1 2">
    <name type="scientific">Microbacterium lacus</name>
    <dbReference type="NCBI Taxonomy" id="415217"/>
    <lineage>
        <taxon>Bacteria</taxon>
        <taxon>Bacillati</taxon>
        <taxon>Actinomycetota</taxon>
        <taxon>Actinomycetes</taxon>
        <taxon>Micrococcales</taxon>
        <taxon>Microbacteriaceae</taxon>
        <taxon>Microbacterium</taxon>
    </lineage>
</organism>
<dbReference type="InterPro" id="IPR023393">
    <property type="entry name" value="START-like_dom_sf"/>
</dbReference>
<dbReference type="InterPro" id="IPR019587">
    <property type="entry name" value="Polyketide_cyclase/dehydratase"/>
</dbReference>
<dbReference type="Gene3D" id="3.30.530.20">
    <property type="match status" value="1"/>
</dbReference>
<evidence type="ECO:0008006" key="3">
    <source>
        <dbReference type="Google" id="ProtNLM"/>
    </source>
</evidence>
<accession>A0ABN2FYK1</accession>